<dbReference type="PANTHER" id="PTHR36985:SF1">
    <property type="entry name" value="TRANSLOCATION AND ASSEMBLY MODULE SUBUNIT TAMB"/>
    <property type="match status" value="1"/>
</dbReference>
<keyword evidence="8" id="KW-1185">Reference proteome</keyword>
<dbReference type="InterPro" id="IPR007452">
    <property type="entry name" value="TamB_C"/>
</dbReference>
<keyword evidence="2" id="KW-0812">Transmembrane</keyword>
<name>A0ABT1MLZ0_9RHOB</name>
<evidence type="ECO:0000256" key="3">
    <source>
        <dbReference type="ARBA" id="ARBA00022989"/>
    </source>
</evidence>
<keyword evidence="3" id="KW-1133">Transmembrane helix</keyword>
<evidence type="ECO:0000256" key="5">
    <source>
        <dbReference type="SAM" id="MobiDB-lite"/>
    </source>
</evidence>
<keyword evidence="4" id="KW-0472">Membrane</keyword>
<dbReference type="EMBL" id="JAKZEU010000001">
    <property type="protein sequence ID" value="MCQ0969191.1"/>
    <property type="molecule type" value="Genomic_DNA"/>
</dbReference>
<dbReference type="Proteomes" id="UP001203945">
    <property type="component" value="Unassembled WGS sequence"/>
</dbReference>
<evidence type="ECO:0000256" key="4">
    <source>
        <dbReference type="ARBA" id="ARBA00023136"/>
    </source>
</evidence>
<organism evidence="7 8">
    <name type="scientific">Paracoccus albicereus</name>
    <dbReference type="NCBI Taxonomy" id="2922394"/>
    <lineage>
        <taxon>Bacteria</taxon>
        <taxon>Pseudomonadati</taxon>
        <taxon>Pseudomonadota</taxon>
        <taxon>Alphaproteobacteria</taxon>
        <taxon>Rhodobacterales</taxon>
        <taxon>Paracoccaceae</taxon>
        <taxon>Paracoccus</taxon>
    </lineage>
</organism>
<keyword evidence="7" id="KW-0614">Plasmid</keyword>
<evidence type="ECO:0000256" key="1">
    <source>
        <dbReference type="ARBA" id="ARBA00004167"/>
    </source>
</evidence>
<dbReference type="PANTHER" id="PTHR36985">
    <property type="entry name" value="TRANSLOCATION AND ASSEMBLY MODULE SUBUNIT TAMB"/>
    <property type="match status" value="1"/>
</dbReference>
<dbReference type="RefSeq" id="WP_255328146.1">
    <property type="nucleotide sequence ID" value="NZ_JAKZEU010000001.1"/>
</dbReference>
<reference evidence="7 8" key="1">
    <citation type="submission" date="2022-03" db="EMBL/GenBank/DDBJ databases">
        <authorList>
            <person name="He Y."/>
        </authorList>
    </citation>
    <scope>NUCLEOTIDE SEQUENCE [LARGE SCALE GENOMIC DNA]</scope>
    <source>
        <strain evidence="7 8">TK19116</strain>
        <plasmid evidence="7">unnamed1</plasmid>
    </source>
</reference>
<proteinExistence type="predicted"/>
<evidence type="ECO:0000256" key="2">
    <source>
        <dbReference type="ARBA" id="ARBA00022692"/>
    </source>
</evidence>
<feature type="region of interest" description="Disordered" evidence="5">
    <location>
        <begin position="1342"/>
        <end position="1367"/>
    </location>
</feature>
<gene>
    <name evidence="7" type="ORF">MLD63_01910</name>
</gene>
<comment type="caution">
    <text evidence="7">The sequence shown here is derived from an EMBL/GenBank/DDBJ whole genome shotgun (WGS) entry which is preliminary data.</text>
</comment>
<sequence>MRKLLILMLLVLIPAILWGQDAAEISEEVEDDRGFITRLLEENLSGAGRQVTLDGFRGALSSRATFERLTIADDEGVWITLTDGAIQWNRSALLRRRIEIAELSAASIDLPRLPGAGEAERTAEAPEFALPDLPVSIEIGEIRADRVTLGEPVIGIPAAVSLAGNMNLAGGEGTANLNINRLDGPRGEFVLDAGYSNETKVLSLDLTLDEAADGLLVNLVDLYDKPAVNARISGEGPLSDFAADITLATDGQPRVTGRASARAAPNETDNAPGTAFRLELGGDVASLLPPEDRTFFGTSTQLLAEGWRGDDGRLDLPVLMIDTQALNLSGSLSTTSEGAPQSAVLLMTLGADAGATELPVVLPFGSVETRVNDGSLTLQYDASESSGWTLRGRVGQIERDGTTIGALRLDGEGTVALDGNALQDITGRIEFGAEGLGFADAGLAQAIGDSVQGTTGFDFTPGNALQLDDLSFQGSDYGLDGVLLVAGLGSGITVSADLDARYEDLSRLSTLAGRPVTGRADASVEGYYTVLSKAFDIDANVTGSDITVNQDQIDRLLGGASEIVVVARRDEAGIELTELSVNAQRLTANAEGTITSGSSDVRATISMPALSDMDAELGGSVEAEAFLNGPAGQRRLTVSGEAMDLRTGITELDAALQGRTSLAVIAGETEGGYEVEQFQFGNPQIRAEGQGVFAPGRLDADLDLSVPDLAAFGRGWSGSLEAKAQAREENGTRFLDVTGQGQELRLGQENVDGALTGTTDLKLTAEERDGVFTIRDLDITNQQLTAQAQGVYGEGVTDLTADLNIASLASFGRGWQGSLAAQGRVRDDGEGTRQLELTGTGDDLALGQSQADGVLSGTTRLSVRAEETGGIFTIDEARIDNEQAVIEASGVYGGTKTDLQANVDLRDLGALGLGWRGSFVADATYADDGSGVRQVSIEGTGQDLALGQADLDAALSGPTQLSLQGTEQGGVFTIEDTRIANANLNATATGRVGGGSTDLSATLRAGDLRFLGRGISGSIDAQGRVVEEGGTRQITANGSAGGLSIGNERADALLRGQTTFDVAASQTGEQLSVSRLVVRNPQVTINADGAPQTGINLNATLSDLALVQPGFPGPAQLTGTVREDGPNFVLDLTATGPGGTRAQVAGRAARDFSDTDLRISGVSDAAVANPLIRTRSIEGPINFDIRVQGQPSLDAISGRVQLVGGAIAEPKLGVRLDPVNVTADIAGGAIAVNGTAGVEAGGQATVNGTVDLQGGATDIAVQLADVVARDPNLYEARVNGNVRFTAGGDGQLISGRIDVAEAEIRIPSTGLGGAKAIPEIEHVGDTRPVRATRARAGLEAFPSDASRDAGLSGPPATPPANPPRLDLTINAPNQVFIRGRGVDAEMGGQLQVQGTTRNPVPIGYLELIRGRVDLLGKRFVLTEGLVELQGSLIPILRLVAVTEENSITTRIIIDGEARDPDITFESSPDMPQEEVLSQLLFGRGLDNISALQAAQLANAVAVLAGRGGEGIVGRLRSQTGLDDLDVTTDDDGGVQVRAGKYLSENVYTDLSVGDDGKTEINLNLDVTESLRARASAGSDGESAIGLYYERDY</sequence>
<evidence type="ECO:0000313" key="7">
    <source>
        <dbReference type="EMBL" id="MCQ0969191.1"/>
    </source>
</evidence>
<evidence type="ECO:0000313" key="8">
    <source>
        <dbReference type="Proteomes" id="UP001203945"/>
    </source>
</evidence>
<feature type="domain" description="Translocation and assembly module TamB C-terminal" evidence="6">
    <location>
        <begin position="1239"/>
        <end position="1592"/>
    </location>
</feature>
<geneLocation type="plasmid" evidence="7">
    <name>unnamed1</name>
</geneLocation>
<protein>
    <submittedName>
        <fullName evidence="7">Translocation/assembly module TamB domain-containing protein</fullName>
    </submittedName>
</protein>
<comment type="subcellular location">
    <subcellularLocation>
        <location evidence="1">Membrane</location>
        <topology evidence="1">Single-pass membrane protein</topology>
    </subcellularLocation>
</comment>
<accession>A0ABT1MLZ0</accession>
<evidence type="ECO:0000259" key="6">
    <source>
        <dbReference type="Pfam" id="PF04357"/>
    </source>
</evidence>
<dbReference type="Pfam" id="PF04357">
    <property type="entry name" value="TamB"/>
    <property type="match status" value="1"/>
</dbReference>